<dbReference type="InterPro" id="IPR001789">
    <property type="entry name" value="Sig_transdc_resp-reg_receiver"/>
</dbReference>
<evidence type="ECO:0000256" key="7">
    <source>
        <dbReference type="ARBA" id="ARBA00023163"/>
    </source>
</evidence>
<dbReference type="PANTHER" id="PTHR42713">
    <property type="entry name" value="HISTIDINE KINASE-RELATED"/>
    <property type="match status" value="1"/>
</dbReference>
<comment type="subcellular location">
    <subcellularLocation>
        <location evidence="1">Cytoplasm</location>
    </subcellularLocation>
</comment>
<keyword evidence="5" id="KW-0805">Transcription regulation</keyword>
<sequence>MFRLLLVDDERPVVEGLEEIIPWEDLRIVQVYTAFSGQEALNVMKKHAIDIVVTDIQMPGMTGIELIKEIERRSPRTKCVLLSGHAEFEYAKQAIQSNVIDYLLKPIRSQTLIDSVNRAQELLQQEWEQIGSYERSVQALRENLPLLRENMLKELLQGGRIREEEWERRRQTLDVPFVPGDDCSLVLARMDEPGRVGEADPSLAEFAVGNIAAEVFSDGFHTWTCKVDHGFLIFVVKLTQTRAAEMRREDEADWTKSRKQLLEETASRFQSTVKHYLKCKISILIGDWGVFPGGLQALYRQALSSLIKYVGDSEDFFLASMEEKRKVTALRGLHEHPTIAHLLEVGHWKQAYGKVGDIFSELNRINARHREFLMEAYFSISGAVAMTAHNNGYLLSEVLGDEDYAAMMQPAYDSARTLEALTLRALNKLEARMIADLEGNRLSIVQKVHAFIDKNLDTDVSLQSISDHVYLHPVYLSKVYKLETGEGLSEYINRTRMEKACHLLKNSRQKIYEIAESLGYQTNYFIRVFKRQYGMTPQEYRRIQI</sequence>
<dbReference type="InterPro" id="IPR018060">
    <property type="entry name" value="HTH_AraC"/>
</dbReference>
<dbReference type="PROSITE" id="PS01124">
    <property type="entry name" value="HTH_ARAC_FAMILY_2"/>
    <property type="match status" value="1"/>
</dbReference>
<dbReference type="Gene3D" id="1.10.10.60">
    <property type="entry name" value="Homeodomain-like"/>
    <property type="match status" value="2"/>
</dbReference>
<dbReference type="InterPro" id="IPR009057">
    <property type="entry name" value="Homeodomain-like_sf"/>
</dbReference>
<dbReference type="Pfam" id="PF00072">
    <property type="entry name" value="Response_reg"/>
    <property type="match status" value="1"/>
</dbReference>
<comment type="caution">
    <text evidence="11">The sequence shown here is derived from an EMBL/GenBank/DDBJ whole genome shotgun (WGS) entry which is preliminary data.</text>
</comment>
<dbReference type="Proteomes" id="UP001596378">
    <property type="component" value="Unassembled WGS sequence"/>
</dbReference>
<accession>A0ABW2FJR5</accession>
<dbReference type="CDD" id="cd17536">
    <property type="entry name" value="REC_YesN-like"/>
    <property type="match status" value="1"/>
</dbReference>
<evidence type="ECO:0000256" key="2">
    <source>
        <dbReference type="ARBA" id="ARBA00022490"/>
    </source>
</evidence>
<dbReference type="EMBL" id="JBHTAI010000022">
    <property type="protein sequence ID" value="MFC7152295.1"/>
    <property type="molecule type" value="Genomic_DNA"/>
</dbReference>
<dbReference type="PROSITE" id="PS50110">
    <property type="entry name" value="RESPONSE_REGULATORY"/>
    <property type="match status" value="1"/>
</dbReference>
<evidence type="ECO:0000256" key="1">
    <source>
        <dbReference type="ARBA" id="ARBA00004496"/>
    </source>
</evidence>
<name>A0ABW2FJR5_9BACL</name>
<gene>
    <name evidence="11" type="ORF">ACFQMJ_27490</name>
</gene>
<dbReference type="Pfam" id="PF12833">
    <property type="entry name" value="HTH_18"/>
    <property type="match status" value="1"/>
</dbReference>
<dbReference type="SUPFAM" id="SSF46689">
    <property type="entry name" value="Homeodomain-like"/>
    <property type="match status" value="1"/>
</dbReference>
<evidence type="ECO:0000256" key="5">
    <source>
        <dbReference type="ARBA" id="ARBA00023015"/>
    </source>
</evidence>
<evidence type="ECO:0000256" key="4">
    <source>
        <dbReference type="ARBA" id="ARBA00023012"/>
    </source>
</evidence>
<evidence type="ECO:0000256" key="8">
    <source>
        <dbReference type="PROSITE-ProRule" id="PRU00169"/>
    </source>
</evidence>
<dbReference type="SUPFAM" id="SSF52172">
    <property type="entry name" value="CheY-like"/>
    <property type="match status" value="1"/>
</dbReference>
<dbReference type="InterPro" id="IPR011006">
    <property type="entry name" value="CheY-like_superfamily"/>
</dbReference>
<dbReference type="PROSITE" id="PS00041">
    <property type="entry name" value="HTH_ARAC_FAMILY_1"/>
    <property type="match status" value="1"/>
</dbReference>
<keyword evidence="2" id="KW-0963">Cytoplasm</keyword>
<dbReference type="PANTHER" id="PTHR42713:SF3">
    <property type="entry name" value="TRANSCRIPTIONAL REGULATORY PROTEIN HPTR"/>
    <property type="match status" value="1"/>
</dbReference>
<dbReference type="RefSeq" id="WP_378044547.1">
    <property type="nucleotide sequence ID" value="NZ_JBHMDN010000005.1"/>
</dbReference>
<organism evidence="11 12">
    <name type="scientific">Cohnella cellulosilytica</name>
    <dbReference type="NCBI Taxonomy" id="986710"/>
    <lineage>
        <taxon>Bacteria</taxon>
        <taxon>Bacillati</taxon>
        <taxon>Bacillota</taxon>
        <taxon>Bacilli</taxon>
        <taxon>Bacillales</taxon>
        <taxon>Paenibacillaceae</taxon>
        <taxon>Cohnella</taxon>
    </lineage>
</organism>
<evidence type="ECO:0000256" key="6">
    <source>
        <dbReference type="ARBA" id="ARBA00023125"/>
    </source>
</evidence>
<dbReference type="InterPro" id="IPR051552">
    <property type="entry name" value="HptR"/>
</dbReference>
<dbReference type="SMART" id="SM00342">
    <property type="entry name" value="HTH_ARAC"/>
    <property type="match status" value="1"/>
</dbReference>
<dbReference type="InterPro" id="IPR018062">
    <property type="entry name" value="HTH_AraC-typ_CS"/>
</dbReference>
<dbReference type="SMART" id="SM00448">
    <property type="entry name" value="REC"/>
    <property type="match status" value="1"/>
</dbReference>
<proteinExistence type="predicted"/>
<keyword evidence="6" id="KW-0238">DNA-binding</keyword>
<evidence type="ECO:0000313" key="12">
    <source>
        <dbReference type="Proteomes" id="UP001596378"/>
    </source>
</evidence>
<feature type="domain" description="Response regulatory" evidence="10">
    <location>
        <begin position="3"/>
        <end position="120"/>
    </location>
</feature>
<feature type="domain" description="HTH araC/xylS-type" evidence="9">
    <location>
        <begin position="446"/>
        <end position="543"/>
    </location>
</feature>
<evidence type="ECO:0000259" key="9">
    <source>
        <dbReference type="PROSITE" id="PS01124"/>
    </source>
</evidence>
<keyword evidence="7" id="KW-0804">Transcription</keyword>
<evidence type="ECO:0000256" key="3">
    <source>
        <dbReference type="ARBA" id="ARBA00022553"/>
    </source>
</evidence>
<keyword evidence="4" id="KW-0902">Two-component regulatory system</keyword>
<dbReference type="Gene3D" id="3.40.50.2300">
    <property type="match status" value="1"/>
</dbReference>
<feature type="modified residue" description="4-aspartylphosphate" evidence="8">
    <location>
        <position position="55"/>
    </location>
</feature>
<protein>
    <submittedName>
        <fullName evidence="11">Response regulator</fullName>
    </submittedName>
</protein>
<keyword evidence="12" id="KW-1185">Reference proteome</keyword>
<reference evidence="12" key="1">
    <citation type="journal article" date="2019" name="Int. J. Syst. Evol. Microbiol.">
        <title>The Global Catalogue of Microorganisms (GCM) 10K type strain sequencing project: providing services to taxonomists for standard genome sequencing and annotation.</title>
        <authorList>
            <consortium name="The Broad Institute Genomics Platform"/>
            <consortium name="The Broad Institute Genome Sequencing Center for Infectious Disease"/>
            <person name="Wu L."/>
            <person name="Ma J."/>
        </authorList>
    </citation>
    <scope>NUCLEOTIDE SEQUENCE [LARGE SCALE GENOMIC DNA]</scope>
    <source>
        <strain evidence="12">KCTC 12907</strain>
    </source>
</reference>
<evidence type="ECO:0000259" key="10">
    <source>
        <dbReference type="PROSITE" id="PS50110"/>
    </source>
</evidence>
<evidence type="ECO:0000313" key="11">
    <source>
        <dbReference type="EMBL" id="MFC7152295.1"/>
    </source>
</evidence>
<keyword evidence="3 8" id="KW-0597">Phosphoprotein</keyword>